<dbReference type="EMBL" id="CM047737">
    <property type="protein sequence ID" value="KAJ0049684.1"/>
    <property type="molecule type" value="Genomic_DNA"/>
</dbReference>
<proteinExistence type="predicted"/>
<name>A0ACC0ZGI3_9ROSI</name>
<gene>
    <name evidence="1" type="ORF">Pint_16404</name>
</gene>
<protein>
    <submittedName>
        <fullName evidence="1">Uncharacterized protein</fullName>
    </submittedName>
</protein>
<accession>A0ACC0ZGI3</accession>
<keyword evidence="2" id="KW-1185">Reference proteome</keyword>
<organism evidence="1 2">
    <name type="scientific">Pistacia integerrima</name>
    <dbReference type="NCBI Taxonomy" id="434235"/>
    <lineage>
        <taxon>Eukaryota</taxon>
        <taxon>Viridiplantae</taxon>
        <taxon>Streptophyta</taxon>
        <taxon>Embryophyta</taxon>
        <taxon>Tracheophyta</taxon>
        <taxon>Spermatophyta</taxon>
        <taxon>Magnoliopsida</taxon>
        <taxon>eudicotyledons</taxon>
        <taxon>Gunneridae</taxon>
        <taxon>Pentapetalae</taxon>
        <taxon>rosids</taxon>
        <taxon>malvids</taxon>
        <taxon>Sapindales</taxon>
        <taxon>Anacardiaceae</taxon>
        <taxon>Pistacia</taxon>
    </lineage>
</organism>
<dbReference type="Proteomes" id="UP001163603">
    <property type="component" value="Chromosome 2"/>
</dbReference>
<reference evidence="2" key="1">
    <citation type="journal article" date="2023" name="G3 (Bethesda)">
        <title>Genome assembly and association tests identify interacting loci associated with vigor, precocity, and sex in interspecific pistachio rootstocks.</title>
        <authorList>
            <person name="Palmer W."/>
            <person name="Jacygrad E."/>
            <person name="Sagayaradj S."/>
            <person name="Cavanaugh K."/>
            <person name="Han R."/>
            <person name="Bertier L."/>
            <person name="Beede B."/>
            <person name="Kafkas S."/>
            <person name="Golino D."/>
            <person name="Preece J."/>
            <person name="Michelmore R."/>
        </authorList>
    </citation>
    <scope>NUCLEOTIDE SEQUENCE [LARGE SCALE GENOMIC DNA]</scope>
</reference>
<evidence type="ECO:0000313" key="2">
    <source>
        <dbReference type="Proteomes" id="UP001163603"/>
    </source>
</evidence>
<evidence type="ECO:0000313" key="1">
    <source>
        <dbReference type="EMBL" id="KAJ0049684.1"/>
    </source>
</evidence>
<comment type="caution">
    <text evidence="1">The sequence shown here is derived from an EMBL/GenBank/DDBJ whole genome shotgun (WGS) entry which is preliminary data.</text>
</comment>
<sequence>MFQDEYVKAYYAALFKKQQELQEAAKTQQETSKTPPISDDGLSGNYANRQVGMKAKREEDEGDDDVDWEEAPVSGNTNEFKVNDLNVEAEASGEEEDDIDWEEG</sequence>